<evidence type="ECO:0000256" key="8">
    <source>
        <dbReference type="ARBA" id="ARBA00023136"/>
    </source>
</evidence>
<dbReference type="GO" id="GO:0004190">
    <property type="term" value="F:aspartic-type endopeptidase activity"/>
    <property type="evidence" value="ECO:0007669"/>
    <property type="project" value="UniProtKB-UniRule"/>
</dbReference>
<dbReference type="EMBL" id="CP011280">
    <property type="protein sequence ID" value="AKC96170.1"/>
    <property type="molecule type" value="Genomic_DNA"/>
</dbReference>
<dbReference type="PROSITE" id="PS00855">
    <property type="entry name" value="SPASE_II"/>
    <property type="match status" value="1"/>
</dbReference>
<evidence type="ECO:0000256" key="11">
    <source>
        <dbReference type="RuleBase" id="RU004181"/>
    </source>
</evidence>
<dbReference type="HOGENOM" id="CLU_083252_3_3_0"/>
<comment type="catalytic activity">
    <reaction evidence="9 10">
        <text>Release of signal peptides from bacterial membrane prolipoproteins. Hydrolyzes -Xaa-Yaa-Zaa-|-(S,diacylglyceryl)Cys-, in which Xaa is hydrophobic (preferably Leu), and Yaa (Ala or Ser) and Zaa (Gly or Ala) have small, neutral side chains.</text>
        <dbReference type="EC" id="3.4.23.36"/>
    </reaction>
</comment>
<name>A0A0E3ZBE5_9FUSO</name>
<keyword evidence="4 9" id="KW-0812">Transmembrane</keyword>
<keyword evidence="7 9" id="KW-1133">Transmembrane helix</keyword>
<dbReference type="UniPathway" id="UPA00665"/>
<comment type="similarity">
    <text evidence="1 9 11">Belongs to the peptidase A8 family.</text>
</comment>
<protein>
    <recommendedName>
        <fullName evidence="9">Lipoprotein signal peptidase</fullName>
        <ecNumber evidence="9">3.4.23.36</ecNumber>
    </recommendedName>
    <alternativeName>
        <fullName evidence="9">Prolipoprotein signal peptidase</fullName>
    </alternativeName>
    <alternativeName>
        <fullName evidence="9">Signal peptidase II</fullName>
        <shortName evidence="9">SPase II</shortName>
    </alternativeName>
</protein>
<feature type="active site" evidence="9">
    <location>
        <position position="130"/>
    </location>
</feature>
<comment type="pathway">
    <text evidence="9">Protein modification; lipoprotein biosynthesis (signal peptide cleavage).</text>
</comment>
<evidence type="ECO:0000256" key="10">
    <source>
        <dbReference type="RuleBase" id="RU000594"/>
    </source>
</evidence>
<dbReference type="GO" id="GO:0006508">
    <property type="term" value="P:proteolysis"/>
    <property type="evidence" value="ECO:0007669"/>
    <property type="project" value="UniProtKB-KW"/>
</dbReference>
<evidence type="ECO:0000256" key="3">
    <source>
        <dbReference type="ARBA" id="ARBA00022670"/>
    </source>
</evidence>
<evidence type="ECO:0000256" key="2">
    <source>
        <dbReference type="ARBA" id="ARBA00022475"/>
    </source>
</evidence>
<dbReference type="InterPro" id="IPR001872">
    <property type="entry name" value="Peptidase_A8"/>
</dbReference>
<dbReference type="OrthoDB" id="9810259at2"/>
<dbReference type="Pfam" id="PF01252">
    <property type="entry name" value="Peptidase_A8"/>
    <property type="match status" value="1"/>
</dbReference>
<keyword evidence="8 9" id="KW-0472">Membrane</keyword>
<dbReference type="Proteomes" id="UP000033103">
    <property type="component" value="Chromosome"/>
</dbReference>
<feature type="transmembrane region" description="Helical" evidence="9">
    <location>
        <begin position="87"/>
        <end position="104"/>
    </location>
</feature>
<dbReference type="KEGG" id="sns:VC03_05855"/>
<dbReference type="GO" id="GO:0005886">
    <property type="term" value="C:plasma membrane"/>
    <property type="evidence" value="ECO:0007669"/>
    <property type="project" value="UniProtKB-SubCell"/>
</dbReference>
<feature type="transmembrane region" description="Helical" evidence="9">
    <location>
        <begin position="49"/>
        <end position="75"/>
    </location>
</feature>
<dbReference type="PATRIC" id="fig|1069640.6.peg.1162"/>
<dbReference type="HAMAP" id="MF_00161">
    <property type="entry name" value="LspA"/>
    <property type="match status" value="1"/>
</dbReference>
<comment type="function">
    <text evidence="9 10">This protein specifically catalyzes the removal of signal peptides from prolipoproteins.</text>
</comment>
<evidence type="ECO:0000256" key="7">
    <source>
        <dbReference type="ARBA" id="ARBA00022989"/>
    </source>
</evidence>
<keyword evidence="6 9" id="KW-0378">Hydrolase</keyword>
<keyword evidence="3 9" id="KW-0645">Protease</keyword>
<comment type="caution">
    <text evidence="9">Lacks conserved residue(s) required for the propagation of feature annotation.</text>
</comment>
<reference evidence="12 13" key="1">
    <citation type="journal article" date="2012" name="BMC Genomics">
        <title>Genomic sequence analysis and characterization of Sneathia amnii sp. nov.</title>
        <authorList>
            <consortium name="Vaginal Microbiome Consortium (additional members)"/>
            <person name="Harwich M.D.Jr."/>
            <person name="Serrano M.G."/>
            <person name="Fettweis J.M."/>
            <person name="Alves J.M."/>
            <person name="Reimers M.A."/>
            <person name="Buck G.A."/>
            <person name="Jefferson K.K."/>
        </authorList>
    </citation>
    <scope>NUCLEOTIDE SEQUENCE [LARGE SCALE GENOMIC DNA]</scope>
    <source>
        <strain evidence="12 13">SN35</strain>
    </source>
</reference>
<evidence type="ECO:0000313" key="12">
    <source>
        <dbReference type="EMBL" id="AKC96170.1"/>
    </source>
</evidence>
<dbReference type="PANTHER" id="PTHR33695:SF1">
    <property type="entry name" value="LIPOPROTEIN SIGNAL PEPTIDASE"/>
    <property type="match status" value="1"/>
</dbReference>
<proteinExistence type="inferred from homology"/>
<evidence type="ECO:0000313" key="13">
    <source>
        <dbReference type="Proteomes" id="UP000033103"/>
    </source>
</evidence>
<dbReference type="STRING" id="187101.VC03_05855"/>
<dbReference type="NCBIfam" id="TIGR00077">
    <property type="entry name" value="lspA"/>
    <property type="match status" value="1"/>
</dbReference>
<accession>A0A0E3ZBE5</accession>
<dbReference type="AlphaFoldDB" id="A0A0E3ZBE5"/>
<evidence type="ECO:0000256" key="5">
    <source>
        <dbReference type="ARBA" id="ARBA00022750"/>
    </source>
</evidence>
<evidence type="ECO:0000256" key="9">
    <source>
        <dbReference type="HAMAP-Rule" id="MF_00161"/>
    </source>
</evidence>
<gene>
    <name evidence="9" type="primary">lspA</name>
    <name evidence="12" type="ORF">VC03_05855</name>
</gene>
<feature type="active site" evidence="9">
    <location>
        <position position="114"/>
    </location>
</feature>
<keyword evidence="5 9" id="KW-0064">Aspartyl protease</keyword>
<dbReference type="EC" id="3.4.23.36" evidence="9"/>
<comment type="subcellular location">
    <subcellularLocation>
        <location evidence="9">Cell membrane</location>
        <topology evidence="9">Multi-pass membrane protein</topology>
    </subcellularLocation>
</comment>
<organism evidence="12 13">
    <name type="scientific">Sneathia vaginalis</name>
    <dbReference type="NCBI Taxonomy" id="187101"/>
    <lineage>
        <taxon>Bacteria</taxon>
        <taxon>Fusobacteriati</taxon>
        <taxon>Fusobacteriota</taxon>
        <taxon>Fusobacteriia</taxon>
        <taxon>Fusobacteriales</taxon>
        <taxon>Leptotrichiaceae</taxon>
        <taxon>Sneathia</taxon>
    </lineage>
</organism>
<keyword evidence="13" id="KW-1185">Reference proteome</keyword>
<evidence type="ECO:0000256" key="4">
    <source>
        <dbReference type="ARBA" id="ARBA00022692"/>
    </source>
</evidence>
<keyword evidence="2 9" id="KW-1003">Cell membrane</keyword>
<evidence type="ECO:0000256" key="6">
    <source>
        <dbReference type="ARBA" id="ARBA00022801"/>
    </source>
</evidence>
<evidence type="ECO:0000256" key="1">
    <source>
        <dbReference type="ARBA" id="ARBA00006139"/>
    </source>
</evidence>
<sequence length="152" mass="17514">MVYALIVVLLLGIDQLTKQAIRSLANGVIGYSFRIMGDFLRFTYVENHGGIFGIFQGHIRAFTIVSSILIIYVYVTELKNFSKYSNLTKIGVLFIVAGALGNMFDRFFRGYVIDMIDFRTIWSFIFNVADMYIHIGVYLIVIAYILKRRKKK</sequence>
<dbReference type="PRINTS" id="PR00781">
    <property type="entry name" value="LIPOSIGPTASE"/>
</dbReference>
<feature type="transmembrane region" description="Helical" evidence="9">
    <location>
        <begin position="124"/>
        <end position="146"/>
    </location>
</feature>
<dbReference type="PANTHER" id="PTHR33695">
    <property type="entry name" value="LIPOPROTEIN SIGNAL PEPTIDASE"/>
    <property type="match status" value="1"/>
</dbReference>